<protein>
    <recommendedName>
        <fullName evidence="2">Toprim domain-containing protein</fullName>
    </recommendedName>
</protein>
<evidence type="ECO:0008006" key="2">
    <source>
        <dbReference type="Google" id="ProtNLM"/>
    </source>
</evidence>
<feature type="non-terminal residue" evidence="1">
    <location>
        <position position="225"/>
    </location>
</feature>
<evidence type="ECO:0000313" key="1">
    <source>
        <dbReference type="EMBL" id="KKK64523.1"/>
    </source>
</evidence>
<name>A0A0F8X6U9_9ZZZZ</name>
<dbReference type="EMBL" id="LAZR01060987">
    <property type="protein sequence ID" value="KKK64523.1"/>
    <property type="molecule type" value="Genomic_DNA"/>
</dbReference>
<dbReference type="InterPro" id="IPR034154">
    <property type="entry name" value="TOPRIM_DnaG/twinkle"/>
</dbReference>
<dbReference type="Gene3D" id="3.40.1360.10">
    <property type="match status" value="1"/>
</dbReference>
<dbReference type="AlphaFoldDB" id="A0A0F8X6U9"/>
<accession>A0A0F8X6U9</accession>
<dbReference type="SUPFAM" id="SSF56731">
    <property type="entry name" value="DNA primase core"/>
    <property type="match status" value="1"/>
</dbReference>
<proteinExistence type="predicted"/>
<gene>
    <name evidence="1" type="ORF">LCGC14_2983320</name>
</gene>
<organism evidence="1">
    <name type="scientific">marine sediment metagenome</name>
    <dbReference type="NCBI Taxonomy" id="412755"/>
    <lineage>
        <taxon>unclassified sequences</taxon>
        <taxon>metagenomes</taxon>
        <taxon>ecological metagenomes</taxon>
    </lineage>
</organism>
<sequence length="225" mass="24893">MKSQLQAALDRLEGVKATGNGRYAARCPVPGHGKGKGDKGPSLSVYEENDKLLLYCHAGCLFRDIIHAMGLENIPPEEKQEVAHYDYLDADGKLSFQVVRYEPKDFRQRHWEDGKWVWNLSGVKRVLFNLSKVLEAKEKGAYVMFVEGEKDAMTLAAYDILGTCIAGGANSNWKDIYTKTLTGVKVAIIPDNDEPGRNFAQVVAASLYGWAEELKIIDLDVPSGG</sequence>
<dbReference type="CDD" id="cd01029">
    <property type="entry name" value="TOPRIM_primases"/>
    <property type="match status" value="1"/>
</dbReference>
<reference evidence="1" key="1">
    <citation type="journal article" date="2015" name="Nature">
        <title>Complex archaea that bridge the gap between prokaryotes and eukaryotes.</title>
        <authorList>
            <person name="Spang A."/>
            <person name="Saw J.H."/>
            <person name="Jorgensen S.L."/>
            <person name="Zaremba-Niedzwiedzka K."/>
            <person name="Martijn J."/>
            <person name="Lind A.E."/>
            <person name="van Eijk R."/>
            <person name="Schleper C."/>
            <person name="Guy L."/>
            <person name="Ettema T.J."/>
        </authorList>
    </citation>
    <scope>NUCLEOTIDE SEQUENCE</scope>
</reference>
<comment type="caution">
    <text evidence="1">The sequence shown here is derived from an EMBL/GenBank/DDBJ whole genome shotgun (WGS) entry which is preliminary data.</text>
</comment>